<keyword evidence="4 10" id="KW-0812">Transmembrane</keyword>
<dbReference type="GeneID" id="85014719"/>
<dbReference type="InterPro" id="IPR016169">
    <property type="entry name" value="FAD-bd_PCMH_sub2"/>
</dbReference>
<evidence type="ECO:0000256" key="3">
    <source>
        <dbReference type="ARBA" id="ARBA00022475"/>
    </source>
</evidence>
<feature type="transmembrane region" description="Helical" evidence="11">
    <location>
        <begin position="6"/>
        <end position="26"/>
    </location>
</feature>
<dbReference type="InterPro" id="IPR036318">
    <property type="entry name" value="FAD-bd_PCMH-like_sf"/>
</dbReference>
<feature type="transmembrane region" description="Helical" evidence="11">
    <location>
        <begin position="103"/>
        <end position="123"/>
    </location>
</feature>
<dbReference type="Pfam" id="PF00571">
    <property type="entry name" value="CBS"/>
    <property type="match status" value="1"/>
</dbReference>
<evidence type="ECO:0000256" key="9">
    <source>
        <dbReference type="PROSITE-ProRule" id="PRU00703"/>
    </source>
</evidence>
<dbReference type="Pfam" id="PF01595">
    <property type="entry name" value="CNNM"/>
    <property type="match status" value="1"/>
</dbReference>
<dbReference type="EMBL" id="JACHHH010000005">
    <property type="protein sequence ID" value="MBB6041202.1"/>
    <property type="molecule type" value="Genomic_DNA"/>
</dbReference>
<dbReference type="SMART" id="SM01091">
    <property type="entry name" value="CorC_HlyC"/>
    <property type="match status" value="1"/>
</dbReference>
<dbReference type="PANTHER" id="PTHR43099:SF2">
    <property type="entry name" value="UPF0053 PROTEIN YRKA"/>
    <property type="match status" value="1"/>
</dbReference>
<organism evidence="14 15">
    <name type="scientific">Oribacterium sinus</name>
    <dbReference type="NCBI Taxonomy" id="237576"/>
    <lineage>
        <taxon>Bacteria</taxon>
        <taxon>Bacillati</taxon>
        <taxon>Bacillota</taxon>
        <taxon>Clostridia</taxon>
        <taxon>Lachnospirales</taxon>
        <taxon>Lachnospiraceae</taxon>
        <taxon>Oribacterium</taxon>
    </lineage>
</organism>
<dbReference type="Gene3D" id="3.10.580.10">
    <property type="entry name" value="CBS-domain"/>
    <property type="match status" value="1"/>
</dbReference>
<evidence type="ECO:0000256" key="8">
    <source>
        <dbReference type="ARBA" id="ARBA00023136"/>
    </source>
</evidence>
<evidence type="ECO:0000256" key="4">
    <source>
        <dbReference type="ARBA" id="ARBA00022692"/>
    </source>
</evidence>
<keyword evidence="3" id="KW-1003">Cell membrane</keyword>
<dbReference type="SUPFAM" id="SSF56176">
    <property type="entry name" value="FAD-binding/transporter-associated domain-like"/>
    <property type="match status" value="1"/>
</dbReference>
<evidence type="ECO:0000256" key="2">
    <source>
        <dbReference type="ARBA" id="ARBA00006337"/>
    </source>
</evidence>
<dbReference type="PROSITE" id="PS51846">
    <property type="entry name" value="CNNM"/>
    <property type="match status" value="1"/>
</dbReference>
<keyword evidence="8 10" id="KW-0472">Membrane</keyword>
<protein>
    <submittedName>
        <fullName evidence="14">Putative hemolysin</fullName>
    </submittedName>
</protein>
<dbReference type="GO" id="GO:0005886">
    <property type="term" value="C:plasma membrane"/>
    <property type="evidence" value="ECO:0007669"/>
    <property type="project" value="UniProtKB-SubCell"/>
</dbReference>
<evidence type="ECO:0000313" key="14">
    <source>
        <dbReference type="EMBL" id="MBB6041202.1"/>
    </source>
</evidence>
<comment type="caution">
    <text evidence="14">The sequence shown here is derived from an EMBL/GenBank/DDBJ whole genome shotgun (WGS) entry which is preliminary data.</text>
</comment>
<dbReference type="PROSITE" id="PS51257">
    <property type="entry name" value="PROKAR_LIPOPROTEIN"/>
    <property type="match status" value="1"/>
</dbReference>
<dbReference type="InterPro" id="IPR051676">
    <property type="entry name" value="UPF0053_domain"/>
</dbReference>
<dbReference type="AlphaFoldDB" id="A0A7W9SFR3"/>
<evidence type="ECO:0000256" key="11">
    <source>
        <dbReference type="SAM" id="Phobius"/>
    </source>
</evidence>
<evidence type="ECO:0000259" key="13">
    <source>
        <dbReference type="PROSITE" id="PS51846"/>
    </source>
</evidence>
<dbReference type="PROSITE" id="PS51371">
    <property type="entry name" value="CBS"/>
    <property type="match status" value="1"/>
</dbReference>
<proteinExistence type="inferred from homology"/>
<keyword evidence="7 9" id="KW-0129">CBS domain</keyword>
<evidence type="ECO:0000256" key="10">
    <source>
        <dbReference type="PROSITE-ProRule" id="PRU01193"/>
    </source>
</evidence>
<dbReference type="PANTHER" id="PTHR43099">
    <property type="entry name" value="UPF0053 PROTEIN YRKA"/>
    <property type="match status" value="1"/>
</dbReference>
<keyword evidence="6 10" id="KW-1133">Transmembrane helix</keyword>
<keyword evidence="5" id="KW-0677">Repeat</keyword>
<evidence type="ECO:0000259" key="12">
    <source>
        <dbReference type="PROSITE" id="PS51371"/>
    </source>
</evidence>
<comment type="subcellular location">
    <subcellularLocation>
        <location evidence="1">Cell membrane</location>
        <topology evidence="1">Multi-pass membrane protein</topology>
    </subcellularLocation>
</comment>
<dbReference type="CDD" id="cd04590">
    <property type="entry name" value="CBS_pair_CorC_HlyC_assoc"/>
    <property type="match status" value="1"/>
</dbReference>
<feature type="transmembrane region" description="Helical" evidence="11">
    <location>
        <begin position="135"/>
        <end position="157"/>
    </location>
</feature>
<dbReference type="Proteomes" id="UP000522163">
    <property type="component" value="Unassembled WGS sequence"/>
</dbReference>
<name>A0A7W9SFR3_9FIRM</name>
<dbReference type="Gene3D" id="3.30.465.10">
    <property type="match status" value="1"/>
</dbReference>
<feature type="transmembrane region" description="Helical" evidence="11">
    <location>
        <begin position="57"/>
        <end position="83"/>
    </location>
</feature>
<evidence type="ECO:0000313" key="15">
    <source>
        <dbReference type="Proteomes" id="UP000522163"/>
    </source>
</evidence>
<sequence>MLGRVILLFVLIFINGFFSCAEIAVLQMGEGKIRKLAEDGSLNAKHLLKLVEEPSRFLSTIQVAITLAGFLSSAFAAESFAGYLDKLLVKLPIPNTESMMHPLSIVLITLLLSYISIVFGELVPKRLAQVYKEPIALFIAPVLRIVSIISMPIVFFLSASTNAVLKLLKIDPERDINAVSEEDILMMIDEGMESGIFESSENEWIQNVFEFKDLTVEDVCTHRTDVAMLYIEDTDRQWRHTIHENRFASYPICGEDNDDIIGVLNTKDYFRLNDLSRPNVMRNAVDRPFFISQNMKVSDLFKIMQKERKYYGIVLDEYGGMTGIVTLHDLIEALVGDLHEEDELPEPEPIEQISENEWSILGSADLEDVNEALKIHLDLEAADTFGGYIMGIIGRVPEDGSSLHLDTDGLSIDVAEIKNHRIGKTIVHKEETEEEEEKEK</sequence>
<dbReference type="GO" id="GO:0050660">
    <property type="term" value="F:flavin adenine dinucleotide binding"/>
    <property type="evidence" value="ECO:0007669"/>
    <property type="project" value="InterPro"/>
</dbReference>
<dbReference type="Pfam" id="PF03471">
    <property type="entry name" value="CorC_HlyC"/>
    <property type="match status" value="1"/>
</dbReference>
<comment type="similarity">
    <text evidence="2">Belongs to the UPF0053 family.</text>
</comment>
<evidence type="ECO:0000256" key="7">
    <source>
        <dbReference type="ARBA" id="ARBA00023122"/>
    </source>
</evidence>
<evidence type="ECO:0000256" key="1">
    <source>
        <dbReference type="ARBA" id="ARBA00004651"/>
    </source>
</evidence>
<dbReference type="InterPro" id="IPR044751">
    <property type="entry name" value="Ion_transp-like_CBS"/>
</dbReference>
<dbReference type="SUPFAM" id="SSF54631">
    <property type="entry name" value="CBS-domain pair"/>
    <property type="match status" value="1"/>
</dbReference>
<evidence type="ECO:0000256" key="5">
    <source>
        <dbReference type="ARBA" id="ARBA00022737"/>
    </source>
</evidence>
<dbReference type="InterPro" id="IPR000644">
    <property type="entry name" value="CBS_dom"/>
</dbReference>
<dbReference type="InterPro" id="IPR046342">
    <property type="entry name" value="CBS_dom_sf"/>
</dbReference>
<evidence type="ECO:0000256" key="6">
    <source>
        <dbReference type="ARBA" id="ARBA00022989"/>
    </source>
</evidence>
<accession>A0A7W9SFR3</accession>
<dbReference type="RefSeq" id="WP_183683790.1">
    <property type="nucleotide sequence ID" value="NZ_JACHHH010000005.1"/>
</dbReference>
<dbReference type="InterPro" id="IPR002550">
    <property type="entry name" value="CNNM"/>
</dbReference>
<dbReference type="InterPro" id="IPR005170">
    <property type="entry name" value="Transptr-assoc_dom"/>
</dbReference>
<feature type="domain" description="CNNM transmembrane" evidence="13">
    <location>
        <begin position="1"/>
        <end position="201"/>
    </location>
</feature>
<reference evidence="14 15" key="1">
    <citation type="submission" date="2020-08" db="EMBL/GenBank/DDBJ databases">
        <title>Genomic Encyclopedia of Type Strains, Phase IV (KMG-IV): sequencing the most valuable type-strain genomes for metagenomic binning, comparative biology and taxonomic classification.</title>
        <authorList>
            <person name="Goeker M."/>
        </authorList>
    </citation>
    <scope>NUCLEOTIDE SEQUENCE [LARGE SCALE GENOMIC DNA]</scope>
    <source>
        <strain evidence="14 15">DSM 17245</strain>
    </source>
</reference>
<gene>
    <name evidence="14" type="ORF">HNQ46_001179</name>
</gene>
<feature type="domain" description="CBS" evidence="12">
    <location>
        <begin position="281"/>
        <end position="343"/>
    </location>
</feature>